<dbReference type="Proteomes" id="UP000248764">
    <property type="component" value="Unassembled WGS sequence"/>
</dbReference>
<dbReference type="AlphaFoldDB" id="A0A2W2BKI8"/>
<gene>
    <name evidence="2" type="ORF">C1I92_23795</name>
</gene>
<protein>
    <submittedName>
        <fullName evidence="2">Urease accessory protein</fullName>
    </submittedName>
</protein>
<sequence length="221" mass="23116">MSRSDPAAAALRPVLVHHDATVARVSLVPDGALLVAGDGIEVDVTVDAGAWLDLIEPGGTVAYDMRGGHASWDVRIQLGAGARLTWAGRPFVVSAGADVGRSTVAQLADGAYLALRETVVLGRDGEWPGTLRQRITVERDGHPVLVEDLPLGPWPTSGLIGKHRVLASVLCIGAPVGADVESIGRLDLDDGGVMWRRLGVQAHETTLDTAWQVARGAVAPP</sequence>
<reference evidence="2 3" key="1">
    <citation type="submission" date="2018-01" db="EMBL/GenBank/DDBJ databases">
        <title>Draft genome sequence of Jiangella sp. GTF31.</title>
        <authorList>
            <person name="Sahin N."/>
            <person name="Ay H."/>
            <person name="Saygin H."/>
        </authorList>
    </citation>
    <scope>NUCLEOTIDE SEQUENCE [LARGE SCALE GENOMIC DNA]</scope>
    <source>
        <strain evidence="2 3">GTF31</strain>
    </source>
</reference>
<keyword evidence="1" id="KW-0143">Chaperone</keyword>
<evidence type="ECO:0000313" key="2">
    <source>
        <dbReference type="EMBL" id="PZF80864.1"/>
    </source>
</evidence>
<dbReference type="EMBL" id="POTW01000073">
    <property type="protein sequence ID" value="PZF80864.1"/>
    <property type="molecule type" value="Genomic_DNA"/>
</dbReference>
<evidence type="ECO:0000313" key="3">
    <source>
        <dbReference type="Proteomes" id="UP000248764"/>
    </source>
</evidence>
<dbReference type="Pfam" id="PF01774">
    <property type="entry name" value="UreD"/>
    <property type="match status" value="1"/>
</dbReference>
<evidence type="ECO:0000256" key="1">
    <source>
        <dbReference type="ARBA" id="ARBA00023186"/>
    </source>
</evidence>
<proteinExistence type="predicted"/>
<keyword evidence="3" id="KW-1185">Reference proteome</keyword>
<accession>A0A2W2BKI8</accession>
<comment type="caution">
    <text evidence="2">The sequence shown here is derived from an EMBL/GenBank/DDBJ whole genome shotgun (WGS) entry which is preliminary data.</text>
</comment>
<organism evidence="2 3">
    <name type="scientific">Jiangella anatolica</name>
    <dbReference type="NCBI Taxonomy" id="2670374"/>
    <lineage>
        <taxon>Bacteria</taxon>
        <taxon>Bacillati</taxon>
        <taxon>Actinomycetota</taxon>
        <taxon>Actinomycetes</taxon>
        <taxon>Jiangellales</taxon>
        <taxon>Jiangellaceae</taxon>
        <taxon>Jiangella</taxon>
    </lineage>
</organism>
<dbReference type="GO" id="GO:0016151">
    <property type="term" value="F:nickel cation binding"/>
    <property type="evidence" value="ECO:0007669"/>
    <property type="project" value="InterPro"/>
</dbReference>
<name>A0A2W2BKI8_9ACTN</name>
<dbReference type="InterPro" id="IPR002669">
    <property type="entry name" value="UreD"/>
</dbReference>